<dbReference type="AlphaFoldDB" id="Q1WV36"/>
<dbReference type="KEGG" id="lsl:LSL_0336"/>
<dbReference type="InterPro" id="IPR006750">
    <property type="entry name" value="YdcZ"/>
</dbReference>
<reference evidence="2 3" key="1">
    <citation type="journal article" date="2006" name="Proc. Natl. Acad. Sci. U.S.A.">
        <title>Multireplicon genome architecture of Lactobacillus salivarius.</title>
        <authorList>
            <person name="Claesson M.J."/>
            <person name="Li Y."/>
            <person name="Leahy S."/>
            <person name="Canchaya C."/>
            <person name="van Pijkeren J.P."/>
            <person name="Cerdeno-Tarraga A.M."/>
            <person name="Parkhill J."/>
            <person name="Flynn S."/>
            <person name="O'Sullivan G.C."/>
            <person name="Collins J.K."/>
            <person name="Higgins D."/>
            <person name="Shanahan F."/>
            <person name="Fitzgerald G.F."/>
            <person name="van Sinderen D."/>
            <person name="O'Toole P.W."/>
        </authorList>
    </citation>
    <scope>NUCLEOTIDE SEQUENCE [LARGE SCALE GENOMIC DNA]</scope>
    <source>
        <strain evidence="2 3">UCC118</strain>
    </source>
</reference>
<dbReference type="PANTHER" id="PTHR34821">
    <property type="entry name" value="INNER MEMBRANE PROTEIN YDCZ"/>
    <property type="match status" value="1"/>
</dbReference>
<dbReference type="GO" id="GO:0005886">
    <property type="term" value="C:plasma membrane"/>
    <property type="evidence" value="ECO:0007669"/>
    <property type="project" value="TreeGrafter"/>
</dbReference>
<sequence>MLLLALIPVFMGSGLAIQTAINSRLGSVSGSSFLASMVSFVVGAIFLNVLLILTGTSPLVNMTTITSNPWWIWLGGVLGVIGLTTNILLFPKLGSVQTAVLPIFGQIVMGQIIDQFGLFKSPISKFTIIKLVGLVLVAGGMLLATGAFMPKDKIF</sequence>
<dbReference type="PANTHER" id="PTHR34821:SF2">
    <property type="entry name" value="INNER MEMBRANE PROTEIN YDCZ"/>
    <property type="match status" value="1"/>
</dbReference>
<evidence type="ECO:0000313" key="2">
    <source>
        <dbReference type="EMBL" id="ABD99149.1"/>
    </source>
</evidence>
<evidence type="ECO:0000256" key="1">
    <source>
        <dbReference type="SAM" id="Phobius"/>
    </source>
</evidence>
<dbReference type="STRING" id="362948.LSL_0336"/>
<keyword evidence="1" id="KW-0812">Transmembrane</keyword>
<organism evidence="2 3">
    <name type="scientific">Ligilactobacillus salivarius (strain UCC118)</name>
    <name type="common">Lactobacillus salivarius</name>
    <dbReference type="NCBI Taxonomy" id="362948"/>
    <lineage>
        <taxon>Bacteria</taxon>
        <taxon>Bacillati</taxon>
        <taxon>Bacillota</taxon>
        <taxon>Bacilli</taxon>
        <taxon>Lactobacillales</taxon>
        <taxon>Lactobacillaceae</taxon>
        <taxon>Ligilactobacillus</taxon>
    </lineage>
</organism>
<name>Q1WV36_LIGS1</name>
<keyword evidence="1" id="KW-0472">Membrane</keyword>
<gene>
    <name evidence="2" type="ordered locus">LSL_0336</name>
</gene>
<protein>
    <submittedName>
        <fullName evidence="2">Hypothetical membrane spanning protein</fullName>
    </submittedName>
</protein>
<keyword evidence="1" id="KW-1133">Transmembrane helix</keyword>
<dbReference type="HOGENOM" id="CLU_068878_1_0_9"/>
<dbReference type="OrthoDB" id="7864805at2"/>
<dbReference type="Pfam" id="PF04657">
    <property type="entry name" value="DMT_YdcZ"/>
    <property type="match status" value="1"/>
</dbReference>
<evidence type="ECO:0000313" key="3">
    <source>
        <dbReference type="Proteomes" id="UP000006559"/>
    </source>
</evidence>
<keyword evidence="3" id="KW-1185">Reference proteome</keyword>
<dbReference type="Proteomes" id="UP000006559">
    <property type="component" value="Chromosome"/>
</dbReference>
<dbReference type="EMBL" id="CP000233">
    <property type="protein sequence ID" value="ABD99149.1"/>
    <property type="molecule type" value="Genomic_DNA"/>
</dbReference>
<proteinExistence type="predicted"/>
<dbReference type="PATRIC" id="fig|362948.14.peg.411"/>
<feature type="transmembrane region" description="Helical" evidence="1">
    <location>
        <begin position="70"/>
        <end position="90"/>
    </location>
</feature>
<feature type="transmembrane region" description="Helical" evidence="1">
    <location>
        <begin position="131"/>
        <end position="149"/>
    </location>
</feature>
<accession>Q1WV36</accession>
<feature type="transmembrane region" description="Helical" evidence="1">
    <location>
        <begin position="32"/>
        <end position="58"/>
    </location>
</feature>
<dbReference type="RefSeq" id="WP_011475697.1">
    <property type="nucleotide sequence ID" value="NC_007929.1"/>
</dbReference>